<proteinExistence type="predicted"/>
<organism evidence="2 3">
    <name type="scientific">Arachis hypogaea</name>
    <name type="common">Peanut</name>
    <dbReference type="NCBI Taxonomy" id="3818"/>
    <lineage>
        <taxon>Eukaryota</taxon>
        <taxon>Viridiplantae</taxon>
        <taxon>Streptophyta</taxon>
        <taxon>Embryophyta</taxon>
        <taxon>Tracheophyta</taxon>
        <taxon>Spermatophyta</taxon>
        <taxon>Magnoliopsida</taxon>
        <taxon>eudicotyledons</taxon>
        <taxon>Gunneridae</taxon>
        <taxon>Pentapetalae</taxon>
        <taxon>rosids</taxon>
        <taxon>fabids</taxon>
        <taxon>Fabales</taxon>
        <taxon>Fabaceae</taxon>
        <taxon>Papilionoideae</taxon>
        <taxon>50 kb inversion clade</taxon>
        <taxon>dalbergioids sensu lato</taxon>
        <taxon>Dalbergieae</taxon>
        <taxon>Pterocarpus clade</taxon>
        <taxon>Arachis</taxon>
    </lineage>
</organism>
<dbReference type="InterPro" id="IPR036778">
    <property type="entry name" value="OHCU_decarboxylase_sf"/>
</dbReference>
<name>A0A445AFU7_ARAHY</name>
<reference evidence="2 3" key="1">
    <citation type="submission" date="2019-01" db="EMBL/GenBank/DDBJ databases">
        <title>Sequencing of cultivated peanut Arachis hypogaea provides insights into genome evolution and oil improvement.</title>
        <authorList>
            <person name="Chen X."/>
        </authorList>
    </citation>
    <scope>NUCLEOTIDE SEQUENCE [LARGE SCALE GENOMIC DNA]</scope>
    <source>
        <strain evidence="3">cv. Fuhuasheng</strain>
        <tissue evidence="2">Leaves</tissue>
    </source>
</reference>
<sequence>MIDASPFSSLDHATSFSRELWFKESRIQSWLDAFSGHKHLTRAIRHAPASMIKELHQWDRRYIAKFRFEFTTSTDTCFSQKILDEVKARYENTLVVELDIAAREEFKLIEHGLARLWERKKDNFLAVDVIRLYLGEVVPDSMEKDDIVSSYGFDEADSTGRETSILSYDLNKMPKENEYPYSGMSLEKKNAWHLAIEGIIKKNILKSMEKPWKETRLRLYNAFYKPTFMTEQNNEHRQPGIDREHWRWFLDYRAKAETKVFEKEKPGRVRGVGFGPTPTQLFGPNSHAPGNGVQLEETQRKLIELQAELEGEKLKRKVMEDEAAVEKKRMKAMESALIYLFQRQGEELPLDIAAGMSFVE</sequence>
<accession>A0A445AFU7</accession>
<evidence type="ECO:0008006" key="4">
    <source>
        <dbReference type="Google" id="ProtNLM"/>
    </source>
</evidence>
<evidence type="ECO:0000313" key="2">
    <source>
        <dbReference type="EMBL" id="RYR25319.1"/>
    </source>
</evidence>
<dbReference type="Gene3D" id="1.10.3330.10">
    <property type="entry name" value="Oxo-4-hydroxy-4-carboxy-5-ureidoimidazoline decarboxylase"/>
    <property type="match status" value="1"/>
</dbReference>
<protein>
    <recommendedName>
        <fullName evidence="4">Oxo-4-hydroxy-4-carboxy-5-ureidoimidazoline decarboxylase domain-containing protein</fullName>
    </recommendedName>
</protein>
<dbReference type="STRING" id="3818.A0A445AFU7"/>
<dbReference type="Proteomes" id="UP000289738">
    <property type="component" value="Chromosome B02"/>
</dbReference>
<keyword evidence="1" id="KW-0175">Coiled coil</keyword>
<dbReference type="AlphaFoldDB" id="A0A445AFU7"/>
<evidence type="ECO:0000256" key="1">
    <source>
        <dbReference type="SAM" id="Coils"/>
    </source>
</evidence>
<dbReference type="SUPFAM" id="SSF158694">
    <property type="entry name" value="UraD-Like"/>
    <property type="match status" value="1"/>
</dbReference>
<feature type="coiled-coil region" evidence="1">
    <location>
        <begin position="295"/>
        <end position="322"/>
    </location>
</feature>
<dbReference type="EMBL" id="SDMP01000012">
    <property type="protein sequence ID" value="RYR25319.1"/>
    <property type="molecule type" value="Genomic_DNA"/>
</dbReference>
<gene>
    <name evidence="2" type="ORF">Ahy_B02g059017</name>
</gene>
<evidence type="ECO:0000313" key="3">
    <source>
        <dbReference type="Proteomes" id="UP000289738"/>
    </source>
</evidence>
<keyword evidence="3" id="KW-1185">Reference proteome</keyword>
<comment type="caution">
    <text evidence="2">The sequence shown here is derived from an EMBL/GenBank/DDBJ whole genome shotgun (WGS) entry which is preliminary data.</text>
</comment>